<feature type="region of interest" description="Disordered" evidence="1">
    <location>
        <begin position="86"/>
        <end position="110"/>
    </location>
</feature>
<protein>
    <submittedName>
        <fullName evidence="2">Uncharacterized protein</fullName>
    </submittedName>
</protein>
<comment type="caution">
    <text evidence="2">The sequence shown here is derived from an EMBL/GenBank/DDBJ whole genome shotgun (WGS) entry which is preliminary data.</text>
</comment>
<organism evidence="2 3">
    <name type="scientific">Candidatus Endonucleibacter bathymodioli</name>
    <dbReference type="NCBI Taxonomy" id="539814"/>
    <lineage>
        <taxon>Bacteria</taxon>
        <taxon>Pseudomonadati</taxon>
        <taxon>Pseudomonadota</taxon>
        <taxon>Gammaproteobacteria</taxon>
        <taxon>Oceanospirillales</taxon>
        <taxon>Endozoicomonadaceae</taxon>
        <taxon>Candidatus Endonucleibacter</taxon>
    </lineage>
</organism>
<accession>A0AA90NK26</accession>
<keyword evidence="3" id="KW-1185">Reference proteome</keyword>
<reference evidence="2 3" key="1">
    <citation type="journal article" date="2023" name="bioRxiv">
        <title>An intranuclear bacterial parasite of deep-sea mussels expresses apoptosis inhibitors acquired from its host.</title>
        <authorList>
            <person name="Gonzalez Porras M.A."/>
            <person name="Assie A."/>
            <person name="Tietjen M."/>
            <person name="Violette M."/>
            <person name="Kleiner M."/>
            <person name="Gruber-Vodicka H."/>
            <person name="Dubilier N."/>
            <person name="Leisch N."/>
        </authorList>
    </citation>
    <scope>NUCLEOTIDE SEQUENCE [LARGE SCALE GENOMIC DNA]</scope>
    <source>
        <strain evidence="2">IAP13</strain>
    </source>
</reference>
<evidence type="ECO:0000256" key="1">
    <source>
        <dbReference type="SAM" id="MobiDB-lite"/>
    </source>
</evidence>
<dbReference type="EMBL" id="JASXSV010000002">
    <property type="protein sequence ID" value="MDP0588017.1"/>
    <property type="molecule type" value="Genomic_DNA"/>
</dbReference>
<evidence type="ECO:0000313" key="3">
    <source>
        <dbReference type="Proteomes" id="UP001178148"/>
    </source>
</evidence>
<feature type="compositionally biased region" description="Polar residues" evidence="1">
    <location>
        <begin position="87"/>
        <end position="106"/>
    </location>
</feature>
<name>A0AA90NK26_9GAMM</name>
<feature type="region of interest" description="Disordered" evidence="1">
    <location>
        <begin position="1"/>
        <end position="47"/>
    </location>
</feature>
<feature type="compositionally biased region" description="Polar residues" evidence="1">
    <location>
        <begin position="28"/>
        <end position="45"/>
    </location>
</feature>
<sequence>MNIQKTPGQVAPAIQSGSRVSSRKRTASDAQFSGLGVSTNDSSGSIDGLRTTKKARHYTNDDHMSSMSECDRQAIKKILDEDKYGGTSVQNTSTTGNIESTVTTPNKSDKNNIPAEFAEYDTVMAELLNNSGAIEWCIMNRSCYGEEGSILDELIDAYVAKYGAYIKPYCESAINYMEDVYKDRHYKPWKGGVSIRLRLIKHAGVFLDKLVKSHVHRAQNPTAVDNIASFAGSTVVATSNAVCSIASSVGWLFRR</sequence>
<evidence type="ECO:0000313" key="2">
    <source>
        <dbReference type="EMBL" id="MDP0588017.1"/>
    </source>
</evidence>
<dbReference type="AlphaFoldDB" id="A0AA90NK26"/>
<dbReference type="Proteomes" id="UP001178148">
    <property type="component" value="Unassembled WGS sequence"/>
</dbReference>
<proteinExistence type="predicted"/>
<gene>
    <name evidence="2" type="ORF">QS748_01945</name>
</gene>